<keyword evidence="2" id="KW-1185">Reference proteome</keyword>
<name>A0A0M8ZSP9_9HYME</name>
<dbReference type="AlphaFoldDB" id="A0A0M8ZSP9"/>
<evidence type="ECO:0000313" key="2">
    <source>
        <dbReference type="Proteomes" id="UP000053105"/>
    </source>
</evidence>
<accession>A0A0M8ZSP9</accession>
<reference evidence="1 2" key="1">
    <citation type="submission" date="2015-07" db="EMBL/GenBank/DDBJ databases">
        <title>The genome of Melipona quadrifasciata.</title>
        <authorList>
            <person name="Pan H."/>
            <person name="Kapheim K."/>
        </authorList>
    </citation>
    <scope>NUCLEOTIDE SEQUENCE [LARGE SCALE GENOMIC DNA]</scope>
    <source>
        <strain evidence="1">0111107301</strain>
        <tissue evidence="1">Whole body</tissue>
    </source>
</reference>
<dbReference type="Proteomes" id="UP000053105">
    <property type="component" value="Unassembled WGS sequence"/>
</dbReference>
<proteinExistence type="predicted"/>
<sequence length="85" mass="9707">MPLLIRRKKQVKSTFAKILIGYSFQSQIRAPFTKSSSRRKITKLPLDESFVKIEVLSATIVAALRELFLLEAFLRAFAGIECFEV</sequence>
<organism evidence="1 2">
    <name type="scientific">Melipona quadrifasciata</name>
    <dbReference type="NCBI Taxonomy" id="166423"/>
    <lineage>
        <taxon>Eukaryota</taxon>
        <taxon>Metazoa</taxon>
        <taxon>Ecdysozoa</taxon>
        <taxon>Arthropoda</taxon>
        <taxon>Hexapoda</taxon>
        <taxon>Insecta</taxon>
        <taxon>Pterygota</taxon>
        <taxon>Neoptera</taxon>
        <taxon>Endopterygota</taxon>
        <taxon>Hymenoptera</taxon>
        <taxon>Apocrita</taxon>
        <taxon>Aculeata</taxon>
        <taxon>Apoidea</taxon>
        <taxon>Anthophila</taxon>
        <taxon>Apidae</taxon>
        <taxon>Melipona</taxon>
    </lineage>
</organism>
<protein>
    <submittedName>
        <fullName evidence="1">Uncharacterized protein</fullName>
    </submittedName>
</protein>
<dbReference type="EMBL" id="KQ435918">
    <property type="protein sequence ID" value="KOX68739.1"/>
    <property type="molecule type" value="Genomic_DNA"/>
</dbReference>
<gene>
    <name evidence="1" type="ORF">WN51_06976</name>
</gene>
<evidence type="ECO:0000313" key="1">
    <source>
        <dbReference type="EMBL" id="KOX68739.1"/>
    </source>
</evidence>